<dbReference type="Gene3D" id="3.30.60.30">
    <property type="match status" value="1"/>
</dbReference>
<dbReference type="SMART" id="SM00280">
    <property type="entry name" value="KAZAL"/>
    <property type="match status" value="1"/>
</dbReference>
<evidence type="ECO:0000259" key="2">
    <source>
        <dbReference type="PROSITE" id="PS51465"/>
    </source>
</evidence>
<dbReference type="GeneID" id="117647327"/>
<dbReference type="RefSeq" id="XP_034244938.1">
    <property type="nucleotide sequence ID" value="XM_034389047.1"/>
</dbReference>
<dbReference type="OrthoDB" id="328123at2759"/>
<dbReference type="InterPro" id="IPR002350">
    <property type="entry name" value="Kazal_dom"/>
</dbReference>
<gene>
    <name evidence="4 5" type="primary">LOC117647327</name>
</gene>
<feature type="signal peptide" evidence="1">
    <location>
        <begin position="1"/>
        <end position="18"/>
    </location>
</feature>
<name>A0A6P8YXS7_THRPL</name>
<evidence type="ECO:0000256" key="1">
    <source>
        <dbReference type="SAM" id="SignalP"/>
    </source>
</evidence>
<keyword evidence="1" id="KW-0732">Signal</keyword>
<proteinExistence type="predicted"/>
<dbReference type="PROSITE" id="PS00282">
    <property type="entry name" value="KAZAL_1"/>
    <property type="match status" value="1"/>
</dbReference>
<accession>A0A6P8YXS7</accession>
<dbReference type="AlphaFoldDB" id="A0A6P8YXS7"/>
<dbReference type="InterPro" id="IPR036058">
    <property type="entry name" value="Kazal_dom_sf"/>
</dbReference>
<dbReference type="RefSeq" id="XP_034244937.1">
    <property type="nucleotide sequence ID" value="XM_034389046.1"/>
</dbReference>
<dbReference type="PROSITE" id="PS51465">
    <property type="entry name" value="KAZAL_2"/>
    <property type="match status" value="1"/>
</dbReference>
<reference evidence="4 5" key="1">
    <citation type="submission" date="2025-04" db="UniProtKB">
        <authorList>
            <consortium name="RefSeq"/>
        </authorList>
    </citation>
    <scope>IDENTIFICATION</scope>
    <source>
        <tissue evidence="4 5">Total insect</tissue>
    </source>
</reference>
<evidence type="ECO:0000313" key="3">
    <source>
        <dbReference type="Proteomes" id="UP000515158"/>
    </source>
</evidence>
<dbReference type="Proteomes" id="UP000515158">
    <property type="component" value="Unplaced"/>
</dbReference>
<dbReference type="CDD" id="cd00104">
    <property type="entry name" value="KAZAL_FS"/>
    <property type="match status" value="1"/>
</dbReference>
<feature type="chain" id="PRO_5044654842" evidence="1">
    <location>
        <begin position="19"/>
        <end position="82"/>
    </location>
</feature>
<protein>
    <submittedName>
        <fullName evidence="4 5">Protease inhibitor 2-like</fullName>
    </submittedName>
</protein>
<dbReference type="Pfam" id="PF00050">
    <property type="entry name" value="Kazal_1"/>
    <property type="match status" value="1"/>
</dbReference>
<sequence>MKCVLLLAVLAGLLLVQALESGAEPSLLPGGVCPCTRELRPTCGSDGVTYANPCTLKCAAQAVQADPKTRGFELRVARDGPC</sequence>
<dbReference type="SUPFAM" id="SSF100895">
    <property type="entry name" value="Kazal-type serine protease inhibitors"/>
    <property type="match status" value="1"/>
</dbReference>
<keyword evidence="4 5" id="KW-0646">Protease inhibitor</keyword>
<dbReference type="GO" id="GO:0030414">
    <property type="term" value="F:peptidase inhibitor activity"/>
    <property type="evidence" value="ECO:0007669"/>
    <property type="project" value="UniProtKB-KW"/>
</dbReference>
<feature type="domain" description="Kazal-like" evidence="2">
    <location>
        <begin position="27"/>
        <end position="82"/>
    </location>
</feature>
<evidence type="ECO:0000313" key="5">
    <source>
        <dbReference type="RefSeq" id="XP_034244938.1"/>
    </source>
</evidence>
<dbReference type="KEGG" id="tpal:117647327"/>
<evidence type="ECO:0000313" key="4">
    <source>
        <dbReference type="RefSeq" id="XP_034244937.1"/>
    </source>
</evidence>
<organism evidence="5">
    <name type="scientific">Thrips palmi</name>
    <name type="common">Melon thrips</name>
    <dbReference type="NCBI Taxonomy" id="161013"/>
    <lineage>
        <taxon>Eukaryota</taxon>
        <taxon>Metazoa</taxon>
        <taxon>Ecdysozoa</taxon>
        <taxon>Arthropoda</taxon>
        <taxon>Hexapoda</taxon>
        <taxon>Insecta</taxon>
        <taxon>Pterygota</taxon>
        <taxon>Neoptera</taxon>
        <taxon>Paraneoptera</taxon>
        <taxon>Thysanoptera</taxon>
        <taxon>Terebrantia</taxon>
        <taxon>Thripoidea</taxon>
        <taxon>Thripidae</taxon>
        <taxon>Thrips</taxon>
    </lineage>
</organism>
<keyword evidence="3" id="KW-1185">Reference proteome</keyword>